<dbReference type="InterPro" id="IPR009057">
    <property type="entry name" value="Homeodomain-like_sf"/>
</dbReference>
<evidence type="ECO:0000313" key="5">
    <source>
        <dbReference type="EMBL" id="KRG43323.1"/>
    </source>
</evidence>
<evidence type="ECO:0000256" key="3">
    <source>
        <dbReference type="ARBA" id="ARBA00023163"/>
    </source>
</evidence>
<dbReference type="GO" id="GO:0043565">
    <property type="term" value="F:sequence-specific DNA binding"/>
    <property type="evidence" value="ECO:0007669"/>
    <property type="project" value="InterPro"/>
</dbReference>
<dbReference type="Proteomes" id="UP000051802">
    <property type="component" value="Unassembled WGS sequence"/>
</dbReference>
<comment type="caution">
    <text evidence="5">The sequence shown here is derived from an EMBL/GenBank/DDBJ whole genome shotgun (WGS) entry which is preliminary data.</text>
</comment>
<dbReference type="Pfam" id="PF12833">
    <property type="entry name" value="HTH_18"/>
    <property type="match status" value="1"/>
</dbReference>
<dbReference type="SUPFAM" id="SSF46689">
    <property type="entry name" value="Homeodomain-like"/>
    <property type="match status" value="2"/>
</dbReference>
<keyword evidence="6" id="KW-1185">Reference proteome</keyword>
<dbReference type="GO" id="GO:0003700">
    <property type="term" value="F:DNA-binding transcription factor activity"/>
    <property type="evidence" value="ECO:0007669"/>
    <property type="project" value="InterPro"/>
</dbReference>
<evidence type="ECO:0000256" key="2">
    <source>
        <dbReference type="ARBA" id="ARBA00023125"/>
    </source>
</evidence>
<feature type="domain" description="HTH araC/xylS-type" evidence="4">
    <location>
        <begin position="2"/>
        <end position="100"/>
    </location>
</feature>
<evidence type="ECO:0000313" key="6">
    <source>
        <dbReference type="Proteomes" id="UP000051802"/>
    </source>
</evidence>
<organism evidence="5 6">
    <name type="scientific">Stenotrophomonas panacihumi</name>
    <dbReference type="NCBI Taxonomy" id="676599"/>
    <lineage>
        <taxon>Bacteria</taxon>
        <taxon>Pseudomonadati</taxon>
        <taxon>Pseudomonadota</taxon>
        <taxon>Gammaproteobacteria</taxon>
        <taxon>Lysobacterales</taxon>
        <taxon>Lysobacteraceae</taxon>
        <taxon>Stenotrophomonas</taxon>
    </lineage>
</organism>
<evidence type="ECO:0000259" key="4">
    <source>
        <dbReference type="PROSITE" id="PS01124"/>
    </source>
</evidence>
<dbReference type="EMBL" id="LLXU01000076">
    <property type="protein sequence ID" value="KRG43323.1"/>
    <property type="molecule type" value="Genomic_DNA"/>
</dbReference>
<evidence type="ECO:0000256" key="1">
    <source>
        <dbReference type="ARBA" id="ARBA00023015"/>
    </source>
</evidence>
<keyword evidence="3" id="KW-0804">Transcription</keyword>
<dbReference type="SMART" id="SM00342">
    <property type="entry name" value="HTH_ARAC"/>
    <property type="match status" value="1"/>
</dbReference>
<reference evidence="5 6" key="1">
    <citation type="submission" date="2015-10" db="EMBL/GenBank/DDBJ databases">
        <title>Genome sequencing and analysis of members of genus Stenotrophomonas.</title>
        <authorList>
            <person name="Patil P.P."/>
            <person name="Midha S."/>
            <person name="Patil P.B."/>
        </authorList>
    </citation>
    <scope>NUCLEOTIDE SEQUENCE [LARGE SCALE GENOMIC DNA]</scope>
    <source>
        <strain evidence="5 6">JCM 16536</strain>
    </source>
</reference>
<dbReference type="PROSITE" id="PS01124">
    <property type="entry name" value="HTH_ARAC_FAMILY_2"/>
    <property type="match status" value="1"/>
</dbReference>
<gene>
    <name evidence="5" type="ORF">ARC20_00930</name>
</gene>
<name>A0A0R0AE85_9GAMM</name>
<sequence>MRRAIDYIEQHLYEPVCVEQLAAAACMSRFHFARTFRAHTGLSPMEYLRQRRIEQARHLLREGGRKVCQVASDLCFFDQSHFVRSFRRATGCTPARYAAAARAA</sequence>
<proteinExistence type="predicted"/>
<dbReference type="Gene3D" id="1.10.10.60">
    <property type="entry name" value="Homeodomain-like"/>
    <property type="match status" value="2"/>
</dbReference>
<accession>A0A0R0AE85</accession>
<dbReference type="InterPro" id="IPR050204">
    <property type="entry name" value="AraC_XylS_family_regulators"/>
</dbReference>
<keyword evidence="1" id="KW-0805">Transcription regulation</keyword>
<dbReference type="PANTHER" id="PTHR46796">
    <property type="entry name" value="HTH-TYPE TRANSCRIPTIONAL ACTIVATOR RHAS-RELATED"/>
    <property type="match status" value="1"/>
</dbReference>
<protein>
    <recommendedName>
        <fullName evidence="4">HTH araC/xylS-type domain-containing protein</fullName>
    </recommendedName>
</protein>
<keyword evidence="2" id="KW-0238">DNA-binding</keyword>
<dbReference type="STRING" id="676599.ARC20_00930"/>
<dbReference type="InterPro" id="IPR018060">
    <property type="entry name" value="HTH_AraC"/>
</dbReference>
<dbReference type="AlphaFoldDB" id="A0A0R0AE85"/>